<dbReference type="PANTHER" id="PTHR42928:SF3">
    <property type="entry name" value="UPF0065 PROTEIN YFLP"/>
    <property type="match status" value="1"/>
</dbReference>
<keyword evidence="2" id="KW-0732">Signal</keyword>
<name>A0A7I9WNA2_9MYCO</name>
<dbReference type="CDD" id="cd07012">
    <property type="entry name" value="PBP2_Bug_TTT"/>
    <property type="match status" value="1"/>
</dbReference>
<dbReference type="Gene3D" id="3.40.190.10">
    <property type="entry name" value="Periplasmic binding protein-like II"/>
    <property type="match status" value="1"/>
</dbReference>
<feature type="signal peptide" evidence="2">
    <location>
        <begin position="1"/>
        <end position="21"/>
    </location>
</feature>
<dbReference type="PANTHER" id="PTHR42928">
    <property type="entry name" value="TRICARBOXYLATE-BINDING PROTEIN"/>
    <property type="match status" value="1"/>
</dbReference>
<organism evidence="3 4">
    <name type="scientific">Mycolicibacterium murale</name>
    <dbReference type="NCBI Taxonomy" id="182220"/>
    <lineage>
        <taxon>Bacteria</taxon>
        <taxon>Bacillati</taxon>
        <taxon>Actinomycetota</taxon>
        <taxon>Actinomycetes</taxon>
        <taxon>Mycobacteriales</taxon>
        <taxon>Mycobacteriaceae</taxon>
        <taxon>Mycolicibacterium</taxon>
    </lineage>
</organism>
<comment type="caution">
    <text evidence="3">The sequence shown here is derived from an EMBL/GenBank/DDBJ whole genome shotgun (WGS) entry which is preliminary data.</text>
</comment>
<dbReference type="InterPro" id="IPR005064">
    <property type="entry name" value="BUG"/>
</dbReference>
<gene>
    <name evidence="3" type="ORF">MMUR_29460</name>
</gene>
<dbReference type="InterPro" id="IPR042100">
    <property type="entry name" value="Bug_dom1"/>
</dbReference>
<accession>A0A7I9WNA2</accession>
<keyword evidence="4" id="KW-1185">Reference proteome</keyword>
<evidence type="ECO:0000313" key="3">
    <source>
        <dbReference type="EMBL" id="GFG58810.1"/>
    </source>
</evidence>
<sequence length="329" mass="33824">MRRRQIALTLAAAGAAVSLVAACSGGSAGTGGGDADQLGQFRYLVPNSAGSGWDTTARTAAKIMEDDGIAQRIDVFNVDGANGTVGLARLVDDKGNGELVMQMGFGLVAATVSQSSTVSFADTTPIVKLLDEYLAVVVPGNSPINSYDDLVRAWQANPRLNVGGGSAIGGADNVATLQMAEANGIPRADVNYVTFGGSGILPAILGGQVDAGVTSAADVVEQVKSGDLKAVAVTGAERADFLPDVPTLTEEGADVVVANWRGVVAPPEISDEDAQKLIDAFDAMHQTPAWKEAVERNGWIDAFISGEEFGTYLADQASDIKTALDGVQP</sequence>
<dbReference type="RefSeq" id="WP_193489539.1">
    <property type="nucleotide sequence ID" value="NZ_BAAAMC010000008.1"/>
</dbReference>
<comment type="similarity">
    <text evidence="1">Belongs to the UPF0065 (bug) family.</text>
</comment>
<protein>
    <submittedName>
        <fullName evidence="3">C4-dicarboxylate ABC transporter substrate-binding protein</fullName>
    </submittedName>
</protein>
<dbReference type="PROSITE" id="PS51257">
    <property type="entry name" value="PROKAR_LIPOPROTEIN"/>
    <property type="match status" value="1"/>
</dbReference>
<evidence type="ECO:0000256" key="1">
    <source>
        <dbReference type="ARBA" id="ARBA00006987"/>
    </source>
</evidence>
<dbReference type="Pfam" id="PF03401">
    <property type="entry name" value="TctC"/>
    <property type="match status" value="1"/>
</dbReference>
<dbReference type="Gene3D" id="3.40.190.150">
    <property type="entry name" value="Bordetella uptake gene, domain 1"/>
    <property type="match status" value="1"/>
</dbReference>
<reference evidence="3 4" key="1">
    <citation type="journal article" date="2019" name="Emerg. Microbes Infect.">
        <title>Comprehensive subspecies identification of 175 nontuberculous mycobacteria species based on 7547 genomic profiles.</title>
        <authorList>
            <person name="Matsumoto Y."/>
            <person name="Kinjo T."/>
            <person name="Motooka D."/>
            <person name="Nabeya D."/>
            <person name="Jung N."/>
            <person name="Uechi K."/>
            <person name="Horii T."/>
            <person name="Iida T."/>
            <person name="Fujita J."/>
            <person name="Nakamura S."/>
        </authorList>
    </citation>
    <scope>NUCLEOTIDE SEQUENCE [LARGE SCALE GENOMIC DNA]</scope>
    <source>
        <strain evidence="3 4">JCM 13392</strain>
    </source>
</reference>
<dbReference type="EMBL" id="BLKT01000003">
    <property type="protein sequence ID" value="GFG58810.1"/>
    <property type="molecule type" value="Genomic_DNA"/>
</dbReference>
<evidence type="ECO:0000313" key="4">
    <source>
        <dbReference type="Proteomes" id="UP000465241"/>
    </source>
</evidence>
<proteinExistence type="inferred from homology"/>
<dbReference type="AlphaFoldDB" id="A0A7I9WNA2"/>
<dbReference type="Proteomes" id="UP000465241">
    <property type="component" value="Unassembled WGS sequence"/>
</dbReference>
<feature type="chain" id="PRO_5039476717" evidence="2">
    <location>
        <begin position="22"/>
        <end position="329"/>
    </location>
</feature>
<dbReference type="PIRSF" id="PIRSF017082">
    <property type="entry name" value="YflP"/>
    <property type="match status" value="1"/>
</dbReference>
<dbReference type="SUPFAM" id="SSF53850">
    <property type="entry name" value="Periplasmic binding protein-like II"/>
    <property type="match status" value="1"/>
</dbReference>
<evidence type="ECO:0000256" key="2">
    <source>
        <dbReference type="SAM" id="SignalP"/>
    </source>
</evidence>